<evidence type="ECO:0008006" key="3">
    <source>
        <dbReference type="Google" id="ProtNLM"/>
    </source>
</evidence>
<dbReference type="Proteomes" id="UP000186074">
    <property type="component" value="Chromosome"/>
</dbReference>
<dbReference type="Pfam" id="PF14907">
    <property type="entry name" value="NTP_transf_5"/>
    <property type="match status" value="1"/>
</dbReference>
<keyword evidence="2" id="KW-1185">Reference proteome</keyword>
<evidence type="ECO:0000313" key="1">
    <source>
        <dbReference type="EMBL" id="APW66231.1"/>
    </source>
</evidence>
<proteinExistence type="predicted"/>
<name>A0A1P8KP02_9BACT</name>
<reference evidence="1 2" key="1">
    <citation type="submission" date="2017-01" db="EMBL/GenBank/DDBJ databases">
        <title>Genome sequencing of Arcobacter sp. LPB0137.</title>
        <authorList>
            <person name="Lee G.-W."/>
            <person name="Yi H."/>
        </authorList>
    </citation>
    <scope>NUCLEOTIDE SEQUENCE [LARGE SCALE GENOMIC DNA]</scope>
    <source>
        <strain evidence="1 2">LPB0137</strain>
    </source>
</reference>
<gene>
    <name evidence="1" type="ORF">LPB137_10430</name>
</gene>
<accession>A0A1P8KP02</accession>
<dbReference type="EMBL" id="CP019070">
    <property type="protein sequence ID" value="APW66231.1"/>
    <property type="molecule type" value="Genomic_DNA"/>
</dbReference>
<dbReference type="AlphaFoldDB" id="A0A1P8KP02"/>
<evidence type="ECO:0000313" key="2">
    <source>
        <dbReference type="Proteomes" id="UP000186074"/>
    </source>
</evidence>
<dbReference type="KEGG" id="alp:LPB137_10430"/>
<protein>
    <recommendedName>
        <fullName evidence="3">Nucleotidyltransferase</fullName>
    </recommendedName>
</protein>
<dbReference type="InterPro" id="IPR039498">
    <property type="entry name" value="NTP_transf_5"/>
</dbReference>
<organism evidence="1 2">
    <name type="scientific">Poseidonibacter parvus</name>
    <dbReference type="NCBI Taxonomy" id="1850254"/>
    <lineage>
        <taxon>Bacteria</taxon>
        <taxon>Pseudomonadati</taxon>
        <taxon>Campylobacterota</taxon>
        <taxon>Epsilonproteobacteria</taxon>
        <taxon>Campylobacterales</taxon>
        <taxon>Arcobacteraceae</taxon>
        <taxon>Poseidonibacter</taxon>
    </lineage>
</organism>
<dbReference type="STRING" id="1850254.LPB137_10430"/>
<sequence length="300" mass="35853">MDIAKQNMLMTSELIKVMKLLEENDIEAIAFKGPTLCQLVYDDVISRQYVDIDLLIKEDYFDNTVTILKKFDYQEKFEYSIGKKKIEKLLSDHTFINPNNNIPIEIHNKLFSSDFPINLNSDIFFKNTTNILINNNSINSFSKEYLLVYLCLHGSKHLFSRISWILDIHKLINKYDLDWELIDNIIQKSDSKIIVYSSLFLSRYLLNTKLPENIKNKYNDKYKKIVKLIIENKKNMDEDKFSIINLIMFDTVKQKIFYIFYLFKPSFLDYQSLNKDYNSELLYYIIRPFNILSRFFKKSK</sequence>